<evidence type="ECO:0000256" key="2">
    <source>
        <dbReference type="SAM" id="SignalP"/>
    </source>
</evidence>
<feature type="region of interest" description="Disordered" evidence="1">
    <location>
        <begin position="93"/>
        <end position="121"/>
    </location>
</feature>
<protein>
    <submittedName>
        <fullName evidence="3">Uncharacterized protein</fullName>
    </submittedName>
</protein>
<organism evidence="3">
    <name type="scientific">Darwinula stevensoni</name>
    <dbReference type="NCBI Taxonomy" id="69355"/>
    <lineage>
        <taxon>Eukaryota</taxon>
        <taxon>Metazoa</taxon>
        <taxon>Ecdysozoa</taxon>
        <taxon>Arthropoda</taxon>
        <taxon>Crustacea</taxon>
        <taxon>Oligostraca</taxon>
        <taxon>Ostracoda</taxon>
        <taxon>Podocopa</taxon>
        <taxon>Podocopida</taxon>
        <taxon>Darwinulocopina</taxon>
        <taxon>Darwinuloidea</taxon>
        <taxon>Darwinulidae</taxon>
        <taxon>Darwinula</taxon>
    </lineage>
</organism>
<sequence>MELVYFLALLLGVAALPQTPWIQHAQQVLNAGAGVINDAEDGYKAYKQNNWGTVLKDAANVLGDADQLGNGASNLWNDIQLGCRYKCFIRTSRGEPDETNEDDPNEYGPARDYQNGDYTNGNYQYGDYTNGNYQYGDYTNGNYQNGDYTNGNYQNGDYINGNYQPEYYTYGLRCTQHQSKPSDSSKQEKMELILFMALILSANALSLHHDGEAKARQGVQPLQPGNMQVMEEDVAYILGVLEGSGSSTSNQGQ</sequence>
<keyword evidence="4" id="KW-1185">Reference proteome</keyword>
<reference evidence="3" key="1">
    <citation type="submission" date="2020-11" db="EMBL/GenBank/DDBJ databases">
        <authorList>
            <person name="Tran Van P."/>
        </authorList>
    </citation>
    <scope>NUCLEOTIDE SEQUENCE</scope>
</reference>
<feature type="signal peptide" evidence="2">
    <location>
        <begin position="1"/>
        <end position="15"/>
    </location>
</feature>
<dbReference type="EMBL" id="LR905884">
    <property type="protein sequence ID" value="CAD7253682.1"/>
    <property type="molecule type" value="Genomic_DNA"/>
</dbReference>
<name>A0A7R9FSR6_9CRUS</name>
<evidence type="ECO:0000313" key="4">
    <source>
        <dbReference type="Proteomes" id="UP000677054"/>
    </source>
</evidence>
<proteinExistence type="predicted"/>
<dbReference type="Proteomes" id="UP000677054">
    <property type="component" value="Unassembled WGS sequence"/>
</dbReference>
<keyword evidence="2" id="KW-0732">Signal</keyword>
<evidence type="ECO:0000313" key="3">
    <source>
        <dbReference type="EMBL" id="CAD7253682.1"/>
    </source>
</evidence>
<feature type="non-terminal residue" evidence="3">
    <location>
        <position position="253"/>
    </location>
</feature>
<dbReference type="AlphaFoldDB" id="A0A7R9FSR6"/>
<gene>
    <name evidence="3" type="ORF">DSTB1V02_LOCUS13430</name>
</gene>
<feature type="chain" id="PRO_5036403170" evidence="2">
    <location>
        <begin position="16"/>
        <end position="253"/>
    </location>
</feature>
<evidence type="ECO:0000256" key="1">
    <source>
        <dbReference type="SAM" id="MobiDB-lite"/>
    </source>
</evidence>
<dbReference type="EMBL" id="CAJPEV010006367">
    <property type="protein sequence ID" value="CAG0904075.1"/>
    <property type="molecule type" value="Genomic_DNA"/>
</dbReference>
<dbReference type="OrthoDB" id="8918678at2759"/>
<accession>A0A7R9FSR6</accession>